<evidence type="ECO:0000313" key="2">
    <source>
        <dbReference type="EMBL" id="VEP13605.1"/>
    </source>
</evidence>
<organism evidence="2 3">
    <name type="scientific">Hyella patelloides LEGE 07179</name>
    <dbReference type="NCBI Taxonomy" id="945734"/>
    <lineage>
        <taxon>Bacteria</taxon>
        <taxon>Bacillati</taxon>
        <taxon>Cyanobacteriota</taxon>
        <taxon>Cyanophyceae</taxon>
        <taxon>Pleurocapsales</taxon>
        <taxon>Hyellaceae</taxon>
        <taxon>Hyella</taxon>
    </lineage>
</organism>
<dbReference type="GO" id="GO:0003964">
    <property type="term" value="F:RNA-directed DNA polymerase activity"/>
    <property type="evidence" value="ECO:0007669"/>
    <property type="project" value="UniProtKB-KW"/>
</dbReference>
<reference evidence="2 3" key="1">
    <citation type="submission" date="2019-01" db="EMBL/GenBank/DDBJ databases">
        <authorList>
            <person name="Brito A."/>
        </authorList>
    </citation>
    <scope>NUCLEOTIDE SEQUENCE [LARGE SCALE GENOMIC DNA]</scope>
    <source>
        <strain evidence="2">1</strain>
    </source>
</reference>
<name>A0A563VQF6_9CYAN</name>
<gene>
    <name evidence="2" type="ORF">H1P_2070015</name>
</gene>
<proteinExistence type="predicted"/>
<accession>A0A563VQF6</accession>
<dbReference type="Pfam" id="PF00078">
    <property type="entry name" value="RVT_1"/>
    <property type="match status" value="1"/>
</dbReference>
<dbReference type="Proteomes" id="UP000320055">
    <property type="component" value="Unassembled WGS sequence"/>
</dbReference>
<keyword evidence="3" id="KW-1185">Reference proteome</keyword>
<keyword evidence="2" id="KW-0695">RNA-directed DNA polymerase</keyword>
<dbReference type="SUPFAM" id="SSF56672">
    <property type="entry name" value="DNA/RNA polymerases"/>
    <property type="match status" value="1"/>
</dbReference>
<keyword evidence="2" id="KW-0808">Transferase</keyword>
<dbReference type="AlphaFoldDB" id="A0A563VQF6"/>
<evidence type="ECO:0000259" key="1">
    <source>
        <dbReference type="PROSITE" id="PS50878"/>
    </source>
</evidence>
<feature type="domain" description="Reverse transcriptase" evidence="1">
    <location>
        <begin position="1"/>
        <end position="96"/>
    </location>
</feature>
<protein>
    <submittedName>
        <fullName evidence="2">RNA-directed DNA polymerase</fullName>
    </submittedName>
</protein>
<keyword evidence="2" id="KW-0548">Nucleotidyltransferase</keyword>
<dbReference type="PROSITE" id="PS50878">
    <property type="entry name" value="RT_POL"/>
    <property type="match status" value="1"/>
</dbReference>
<evidence type="ECO:0000313" key="3">
    <source>
        <dbReference type="Proteomes" id="UP000320055"/>
    </source>
</evidence>
<sequence length="167" mass="19463">MENVIKDFIVQFRILSPTGRPLNTKDKRQSVSLIRYADDFIILHDDIDILKRCIEVITRWLNDMGLEIKASKTRLTHTLLHYKKESPGFDFLGFHIRQFKSGKYRSVKNGQGDILGFKTVISPSRKSALKHYQKIAEIIEKHKSRRQAALIDNLNPVDSRTNRHCIF</sequence>
<dbReference type="InterPro" id="IPR043502">
    <property type="entry name" value="DNA/RNA_pol_sf"/>
</dbReference>
<dbReference type="InterPro" id="IPR000477">
    <property type="entry name" value="RT_dom"/>
</dbReference>
<dbReference type="EMBL" id="CAACVJ010000121">
    <property type="protein sequence ID" value="VEP13605.1"/>
    <property type="molecule type" value="Genomic_DNA"/>
</dbReference>